<organism evidence="1 2">
    <name type="scientific">Algibacter lectus</name>
    <dbReference type="NCBI Taxonomy" id="221126"/>
    <lineage>
        <taxon>Bacteria</taxon>
        <taxon>Pseudomonadati</taxon>
        <taxon>Bacteroidota</taxon>
        <taxon>Flavobacteriia</taxon>
        <taxon>Flavobacteriales</taxon>
        <taxon>Flavobacteriaceae</taxon>
        <taxon>Algibacter</taxon>
    </lineage>
</organism>
<reference evidence="1 2" key="1">
    <citation type="journal article" date="2014" name="Genome Announc.">
        <title>Draft Genome Sequences of Marine Flavobacterium Algibacter lectus Strains SS8 and NR4.</title>
        <authorList>
            <person name="Takatani N."/>
            <person name="Nakanishi M."/>
            <person name="Meirelles P."/>
            <person name="Mino S."/>
            <person name="Suda W."/>
            <person name="Oshima K."/>
            <person name="Hattori M."/>
            <person name="Ohkuma M."/>
            <person name="Hosokawa M."/>
            <person name="Miyashita K."/>
            <person name="Thompson F.L."/>
            <person name="Niwa A."/>
            <person name="Sawabe T."/>
            <person name="Sawabe T."/>
        </authorList>
    </citation>
    <scope>NUCLEOTIDE SEQUENCE [LARGE SCALE GENOMIC DNA]</scope>
    <source>
        <strain evidence="1 2">JCM 19300</strain>
    </source>
</reference>
<dbReference type="AlphaFoldDB" id="A0A090VDA7"/>
<dbReference type="Proteomes" id="UP000029644">
    <property type="component" value="Unassembled WGS sequence"/>
</dbReference>
<evidence type="ECO:0000313" key="2">
    <source>
        <dbReference type="Proteomes" id="UP000029644"/>
    </source>
</evidence>
<protein>
    <submittedName>
        <fullName evidence="1">Uncharacterized protein</fullName>
    </submittedName>
</protein>
<sequence>MIGSSVIRSPIITGSISFRSGMIIGSSTGGVVSNIAGSPRVSVIINPSVIFSFSEIVLHDFFVMESSLVVFGNASKASIVLLDIESTISILSIFCLAPFLLVQFIKVVPITMSSVHKNMWLKLCLCVKTCDGICRLILSSCVCLKCPQILFSLF</sequence>
<dbReference type="EMBL" id="BBNQ01000008">
    <property type="protein sequence ID" value="GAL62785.1"/>
    <property type="molecule type" value="Genomic_DNA"/>
</dbReference>
<proteinExistence type="predicted"/>
<comment type="caution">
    <text evidence="1">The sequence shown here is derived from an EMBL/GenBank/DDBJ whole genome shotgun (WGS) entry which is preliminary data.</text>
</comment>
<name>A0A090VDA7_9FLAO</name>
<accession>A0A090VDA7</accession>
<gene>
    <name evidence="1" type="ORF">JCM19300_3353</name>
</gene>
<evidence type="ECO:0000313" key="1">
    <source>
        <dbReference type="EMBL" id="GAL62785.1"/>
    </source>
</evidence>